<gene>
    <name evidence="2" type="ORF">S01H4_54041</name>
</gene>
<feature type="non-terminal residue" evidence="2">
    <location>
        <position position="1"/>
    </location>
</feature>
<protein>
    <recommendedName>
        <fullName evidence="1">PD-(D/E)XK endonuclease-like domain-containing protein</fullName>
    </recommendedName>
</protein>
<dbReference type="InterPro" id="IPR011335">
    <property type="entry name" value="Restrct_endonuc-II-like"/>
</dbReference>
<evidence type="ECO:0000259" key="1">
    <source>
        <dbReference type="Pfam" id="PF12705"/>
    </source>
</evidence>
<dbReference type="AlphaFoldDB" id="X1ENM5"/>
<proteinExistence type="predicted"/>
<feature type="domain" description="PD-(D/E)XK endonuclease-like" evidence="1">
    <location>
        <begin position="68"/>
        <end position="235"/>
    </location>
</feature>
<organism evidence="2">
    <name type="scientific">marine sediment metagenome</name>
    <dbReference type="NCBI Taxonomy" id="412755"/>
    <lineage>
        <taxon>unclassified sequences</taxon>
        <taxon>metagenomes</taxon>
        <taxon>ecological metagenomes</taxon>
    </lineage>
</organism>
<sequence length="258" mass="30943">YRPRKMSVSRSGGESQRIKALKRVIHNIAQGIQKEDFSPKTGPLCGWCDYKETCPEFKELPDAEERMRLSYSKMSMFQRCPAQYKAVYIDKISMKPRSFFSVGSSIHATFEEFYDYDGLFTIPPLRYLLKLYKKHWIPLGYRDKKEEKRYYQDGLKMMKDYYQKFIKKGFQRARYLEKYFELPIGQKAIMSGYMDRVDELPDGSHILIDYKTEPREPTQEDLDNDLQFTTYYWAAPIVLNFTFDHLYFDYLRFGKRLE</sequence>
<name>X1ENM5_9ZZZZ</name>
<dbReference type="InterPro" id="IPR038726">
    <property type="entry name" value="PDDEXK_AddAB-type"/>
</dbReference>
<reference evidence="2" key="1">
    <citation type="journal article" date="2014" name="Front. Microbiol.">
        <title>High frequency of phylogenetically diverse reductive dehalogenase-homologous genes in deep subseafloor sedimentary metagenomes.</title>
        <authorList>
            <person name="Kawai M."/>
            <person name="Futagami T."/>
            <person name="Toyoda A."/>
            <person name="Takaki Y."/>
            <person name="Nishi S."/>
            <person name="Hori S."/>
            <person name="Arai W."/>
            <person name="Tsubouchi T."/>
            <person name="Morono Y."/>
            <person name="Uchiyama I."/>
            <person name="Ito T."/>
            <person name="Fujiyama A."/>
            <person name="Inagaki F."/>
            <person name="Takami H."/>
        </authorList>
    </citation>
    <scope>NUCLEOTIDE SEQUENCE</scope>
    <source>
        <strain evidence="2">Expedition CK06-06</strain>
    </source>
</reference>
<dbReference type="Pfam" id="PF12705">
    <property type="entry name" value="PDDEXK_1"/>
    <property type="match status" value="1"/>
</dbReference>
<comment type="caution">
    <text evidence="2">The sequence shown here is derived from an EMBL/GenBank/DDBJ whole genome shotgun (WGS) entry which is preliminary data.</text>
</comment>
<dbReference type="InterPro" id="IPR011604">
    <property type="entry name" value="PDDEXK-like_dom_sf"/>
</dbReference>
<accession>X1ENM5</accession>
<dbReference type="Gene3D" id="3.90.320.10">
    <property type="match status" value="1"/>
</dbReference>
<dbReference type="EMBL" id="BART01031060">
    <property type="protein sequence ID" value="GAH10258.1"/>
    <property type="molecule type" value="Genomic_DNA"/>
</dbReference>
<feature type="non-terminal residue" evidence="2">
    <location>
        <position position="258"/>
    </location>
</feature>
<evidence type="ECO:0000313" key="2">
    <source>
        <dbReference type="EMBL" id="GAH10258.1"/>
    </source>
</evidence>
<dbReference type="SUPFAM" id="SSF52980">
    <property type="entry name" value="Restriction endonuclease-like"/>
    <property type="match status" value="1"/>
</dbReference>